<evidence type="ECO:0000313" key="1">
    <source>
        <dbReference type="EMBL" id="RNL55870.1"/>
    </source>
</evidence>
<evidence type="ECO:0008006" key="3">
    <source>
        <dbReference type="Google" id="ProtNLM"/>
    </source>
</evidence>
<dbReference type="RefSeq" id="WP_123204523.1">
    <property type="nucleotide sequence ID" value="NZ_RBEE01000004.1"/>
</dbReference>
<keyword evidence="2" id="KW-1185">Reference proteome</keyword>
<protein>
    <recommendedName>
        <fullName evidence="3">Type VI secretion system baseplate subunit TssF</fullName>
    </recommendedName>
</protein>
<organism evidence="1 2">
    <name type="scientific">Pedobacter jejuensis</name>
    <dbReference type="NCBI Taxonomy" id="1268550"/>
    <lineage>
        <taxon>Bacteria</taxon>
        <taxon>Pseudomonadati</taxon>
        <taxon>Bacteroidota</taxon>
        <taxon>Sphingobacteriia</taxon>
        <taxon>Sphingobacteriales</taxon>
        <taxon>Sphingobacteriaceae</taxon>
        <taxon>Pedobacter</taxon>
    </lineage>
</organism>
<dbReference type="OrthoDB" id="1090083at2"/>
<name>A0A3N0C0S6_9SPHI</name>
<reference evidence="1 2" key="1">
    <citation type="submission" date="2018-10" db="EMBL/GenBank/DDBJ databases">
        <title>Genome sequencing of Pedobacter jejuensis TNB23.</title>
        <authorList>
            <person name="Cho Y.-J."/>
            <person name="Cho A."/>
            <person name="Kim O.-S."/>
        </authorList>
    </citation>
    <scope>NUCLEOTIDE SEQUENCE [LARGE SCALE GENOMIC DNA]</scope>
    <source>
        <strain evidence="1 2">TNB23</strain>
    </source>
</reference>
<dbReference type="AlphaFoldDB" id="A0A3N0C0S6"/>
<proteinExistence type="predicted"/>
<dbReference type="Proteomes" id="UP000274046">
    <property type="component" value="Unassembled WGS sequence"/>
</dbReference>
<accession>A0A3N0C0S6</accession>
<comment type="caution">
    <text evidence="1">The sequence shown here is derived from an EMBL/GenBank/DDBJ whole genome shotgun (WGS) entry which is preliminary data.</text>
</comment>
<dbReference type="EMBL" id="RBEE01000004">
    <property type="protein sequence ID" value="RNL55870.1"/>
    <property type="molecule type" value="Genomic_DNA"/>
</dbReference>
<gene>
    <name evidence="1" type="ORF">D7004_03715</name>
</gene>
<sequence length="619" mass="70589">MKPVFYSSKEEIKNRILKNAQDFWNIKHSSDFDPLVKLILEALSNELFNISNELKNLENRIFDKISRILAPDHLTASLPAHAIMHARCLEKFDEIGSQTQFYLKKNQGRVEENQKRVEIFFSPITKVSLHSGQLKYMASGSSLSHITLNEKKTILRTNPGSSFEPHTAYIGFEGFQSSEDLGGINLFFDWKNFSVPANTYELLSLCKFYLNDQPVSVHNDRFMNEHSAQNNHAPFHHKQLMHVIKADVQQFYSNRFLTLDDSQNLIGTTQEKFPKVFEQLFNIESQNRLENGIIWMKIVFPASISPEMIQELFIYINAFPVVNKKLYQIKHRLKTMTNILPIKTEDDEQMLAVEKLGDNHGSVYTEVPYTNENHKEDGSFSIRIGGTERFDTRNAKEMIDYLFELLRDEKAAFSAYGPDFLDTTLKTLERTIALIEQKSKASMQSSKELPSYLVVKPIKDAAIMFLDLWVTQAENANGIASGTGLSVNSDSRFLPDSLILLSQTKGGRSRLNSSGRVQAYKYGLTTADKIVTKADIINFCKYELGDKISAISIEKGIAMGNRPNIGFIKTTEIVITPSTNLAFSAQDWDDLIEITVAKLAQRSTMNLTFRMRIKETIYR</sequence>
<evidence type="ECO:0000313" key="2">
    <source>
        <dbReference type="Proteomes" id="UP000274046"/>
    </source>
</evidence>